<gene>
    <name evidence="1" type="ORF">MIND_01422100</name>
</gene>
<reference evidence="1" key="1">
    <citation type="submission" date="2020-05" db="EMBL/GenBank/DDBJ databases">
        <title>Mycena genomes resolve the evolution of fungal bioluminescence.</title>
        <authorList>
            <person name="Tsai I.J."/>
        </authorList>
    </citation>
    <scope>NUCLEOTIDE SEQUENCE</scope>
    <source>
        <strain evidence="1">171206Taipei</strain>
    </source>
</reference>
<keyword evidence="2" id="KW-1185">Reference proteome</keyword>
<protein>
    <submittedName>
        <fullName evidence="1">Uncharacterized protein</fullName>
    </submittedName>
</protein>
<organism evidence="1 2">
    <name type="scientific">Mycena indigotica</name>
    <dbReference type="NCBI Taxonomy" id="2126181"/>
    <lineage>
        <taxon>Eukaryota</taxon>
        <taxon>Fungi</taxon>
        <taxon>Dikarya</taxon>
        <taxon>Basidiomycota</taxon>
        <taxon>Agaricomycotina</taxon>
        <taxon>Agaricomycetes</taxon>
        <taxon>Agaricomycetidae</taxon>
        <taxon>Agaricales</taxon>
        <taxon>Marasmiineae</taxon>
        <taxon>Mycenaceae</taxon>
        <taxon>Mycena</taxon>
    </lineage>
</organism>
<dbReference type="AlphaFoldDB" id="A0A8H6RY68"/>
<dbReference type="EMBL" id="JACAZF010000019">
    <property type="protein sequence ID" value="KAF7288765.1"/>
    <property type="molecule type" value="Genomic_DNA"/>
</dbReference>
<comment type="caution">
    <text evidence="1">The sequence shown here is derived from an EMBL/GenBank/DDBJ whole genome shotgun (WGS) entry which is preliminary data.</text>
</comment>
<sequence>MDGFENGEQPLRLLPFSLPRLATEARERNVLDLKLFEVEVLEDIFGSSRVALDRYCTARSKGLMSREHSRRRCCSTCVFGSHIRSQTEPAVLESEINIPPPPFITSITMSLPIHSRLPRPKMEVASGLCLLRLLPLSSIDAGRLPARAIRGFSLPRGRAVSYEAAGMMAAKARGRYMGKRFLPGSPSPLCTLPSLYCPRFLQMPVLARIGEITAFAARPARV</sequence>
<accession>A0A8H6RY68</accession>
<dbReference type="GeneID" id="59353122"/>
<evidence type="ECO:0000313" key="2">
    <source>
        <dbReference type="Proteomes" id="UP000636479"/>
    </source>
</evidence>
<dbReference type="Proteomes" id="UP000636479">
    <property type="component" value="Unassembled WGS sequence"/>
</dbReference>
<proteinExistence type="predicted"/>
<name>A0A8H6RY68_9AGAR</name>
<dbReference type="RefSeq" id="XP_037212987.1">
    <property type="nucleotide sequence ID" value="XM_037370606.1"/>
</dbReference>
<evidence type="ECO:0000313" key="1">
    <source>
        <dbReference type="EMBL" id="KAF7288765.1"/>
    </source>
</evidence>